<accession>A0A918ADD4</accession>
<dbReference type="AlphaFoldDB" id="A0A918ADD4"/>
<proteinExistence type="predicted"/>
<reference evidence="1" key="2">
    <citation type="submission" date="2020-09" db="EMBL/GenBank/DDBJ databases">
        <authorList>
            <person name="Sun Q."/>
            <person name="Zhou Y."/>
        </authorList>
    </citation>
    <scope>NUCLEOTIDE SEQUENCE</scope>
    <source>
        <strain evidence="1">CGMCC 4.7430</strain>
    </source>
</reference>
<evidence type="ECO:0000313" key="2">
    <source>
        <dbReference type="Proteomes" id="UP000660745"/>
    </source>
</evidence>
<sequence length="390" mass="43730">MSRRKQVTPPRPLAVGDVVAAHSVDLGEWTAAQVVRLNADSQTAAVLELDWSGPEPSSVADLGDVAPLKLTHHSWNGTLSFCNHEWVLPRSHKVIGATRLLHGGPANSWASGWHLGDQLARQRRWDRGVHEDPVVPWKVECTGEKVNELLSRPAAPRSEVMHLTIRDIDSLDCAQLVQRFPALTRLHLSGRLGLLSHADDLCQLISLQRISIVDLLGMTKEDCLKPLRVSELESVDLYGIPAGYASVMRKTWHPEIPAGTFVSIHRARKPEWVEENRNNPLRDWDGREQISATTYKRAVAQYRTTRRAVIEAFAEEPADTRPARMEEIGRFYGEAFNQLDQRSGFIETVEREELFEALDHIMNEAEALHGPSVENARGSLISGVESVRDW</sequence>
<gene>
    <name evidence="1" type="ORF">GCM10012278_79860</name>
</gene>
<evidence type="ECO:0008006" key="3">
    <source>
        <dbReference type="Google" id="ProtNLM"/>
    </source>
</evidence>
<evidence type="ECO:0000313" key="1">
    <source>
        <dbReference type="EMBL" id="GGP16381.1"/>
    </source>
</evidence>
<comment type="caution">
    <text evidence="1">The sequence shown here is derived from an EMBL/GenBank/DDBJ whole genome shotgun (WGS) entry which is preliminary data.</text>
</comment>
<reference evidence="1" key="1">
    <citation type="journal article" date="2014" name="Int. J. Syst. Evol. Microbiol.">
        <title>Complete genome sequence of Corynebacterium casei LMG S-19264T (=DSM 44701T), isolated from a smear-ripened cheese.</title>
        <authorList>
            <consortium name="US DOE Joint Genome Institute (JGI-PGF)"/>
            <person name="Walter F."/>
            <person name="Albersmeier A."/>
            <person name="Kalinowski J."/>
            <person name="Ruckert C."/>
        </authorList>
    </citation>
    <scope>NUCLEOTIDE SEQUENCE</scope>
    <source>
        <strain evidence="1">CGMCC 4.7430</strain>
    </source>
</reference>
<keyword evidence="2" id="KW-1185">Reference proteome</keyword>
<dbReference type="EMBL" id="BMNK01000021">
    <property type="protein sequence ID" value="GGP16381.1"/>
    <property type="molecule type" value="Genomic_DNA"/>
</dbReference>
<organism evidence="1 2">
    <name type="scientific">Nonomuraea glycinis</name>
    <dbReference type="NCBI Taxonomy" id="2047744"/>
    <lineage>
        <taxon>Bacteria</taxon>
        <taxon>Bacillati</taxon>
        <taxon>Actinomycetota</taxon>
        <taxon>Actinomycetes</taxon>
        <taxon>Streptosporangiales</taxon>
        <taxon>Streptosporangiaceae</taxon>
        <taxon>Nonomuraea</taxon>
    </lineage>
</organism>
<name>A0A918ADD4_9ACTN</name>
<dbReference type="Proteomes" id="UP000660745">
    <property type="component" value="Unassembled WGS sequence"/>
</dbReference>
<protein>
    <recommendedName>
        <fullName evidence="3">Leucine-rich repeat domain-containing protein</fullName>
    </recommendedName>
</protein>